<dbReference type="GO" id="GO:0016798">
    <property type="term" value="F:hydrolase activity, acting on glycosyl bonds"/>
    <property type="evidence" value="ECO:0007669"/>
    <property type="project" value="UniProtKB-KW"/>
</dbReference>
<evidence type="ECO:0000313" key="4">
    <source>
        <dbReference type="EMBL" id="ABV33993.1"/>
    </source>
</evidence>
<dbReference type="PANTHER" id="PTHR34106">
    <property type="entry name" value="GLYCOSIDASE"/>
    <property type="match status" value="1"/>
</dbReference>
<evidence type="ECO:0000313" key="5">
    <source>
        <dbReference type="Proteomes" id="UP000002016"/>
    </source>
</evidence>
<dbReference type="SUPFAM" id="SSF75005">
    <property type="entry name" value="Arabinanase/levansucrase/invertase"/>
    <property type="match status" value="1"/>
</dbReference>
<dbReference type="EMBL" id="CP000812">
    <property type="protein sequence ID" value="ABV33993.1"/>
    <property type="molecule type" value="Genomic_DNA"/>
</dbReference>
<comment type="similarity">
    <text evidence="3">Belongs to the glycosyl hydrolase 130 family.</text>
</comment>
<accession>A8F759</accession>
<dbReference type="InterPro" id="IPR023296">
    <property type="entry name" value="Glyco_hydro_beta-prop_sf"/>
</dbReference>
<dbReference type="OrthoDB" id="9759709at2"/>
<keyword evidence="2" id="KW-0808">Transferase</keyword>
<dbReference type="HOGENOM" id="CLU_046648_0_0_0"/>
<dbReference type="InterPro" id="IPR007184">
    <property type="entry name" value="Mannoside_phosphorylase"/>
</dbReference>
<dbReference type="PANTHER" id="PTHR34106:SF1">
    <property type="entry name" value="1,4-BETA-MANNOSYL-N-ACETYLGLUCOSAMINE PHOSPHORYLASE"/>
    <property type="match status" value="1"/>
</dbReference>
<keyword evidence="4" id="KW-0326">Glycosidase</keyword>
<keyword evidence="1" id="KW-0328">Glycosyltransferase</keyword>
<dbReference type="Gene3D" id="2.115.10.20">
    <property type="entry name" value="Glycosyl hydrolase domain, family 43"/>
    <property type="match status" value="1"/>
</dbReference>
<dbReference type="GO" id="GO:0016757">
    <property type="term" value="F:glycosyltransferase activity"/>
    <property type="evidence" value="ECO:0007669"/>
    <property type="project" value="UniProtKB-KW"/>
</dbReference>
<dbReference type="STRING" id="416591.Tlet_1437"/>
<organism evidence="4 5">
    <name type="scientific">Pseudothermotoga lettingae (strain ATCC BAA-301 / DSM 14385 / NBRC 107922 / TMO)</name>
    <name type="common">Thermotoga lettingae</name>
    <dbReference type="NCBI Taxonomy" id="416591"/>
    <lineage>
        <taxon>Bacteria</taxon>
        <taxon>Thermotogati</taxon>
        <taxon>Thermotogota</taxon>
        <taxon>Thermotogae</taxon>
        <taxon>Thermotogales</taxon>
        <taxon>Thermotogaceae</taxon>
        <taxon>Pseudothermotoga</taxon>
    </lineage>
</organism>
<keyword evidence="5" id="KW-1185">Reference proteome</keyword>
<dbReference type="RefSeq" id="WP_012003469.1">
    <property type="nucleotide sequence ID" value="NC_009828.1"/>
</dbReference>
<evidence type="ECO:0000256" key="3">
    <source>
        <dbReference type="ARBA" id="ARBA00024356"/>
    </source>
</evidence>
<gene>
    <name evidence="4" type="ordered locus">Tlet_1437</name>
</gene>
<dbReference type="KEGG" id="tle:Tlet_1437"/>
<proteinExistence type="inferred from homology"/>
<dbReference type="Pfam" id="PF04041">
    <property type="entry name" value="Glyco_hydro_130"/>
    <property type="match status" value="1"/>
</dbReference>
<keyword evidence="4" id="KW-0378">Hydrolase</keyword>
<sequence length="326" mass="37391">MKVFGEKIHNLPWENKPQGCREVVWRYSKNPIIKRNPILKGSRIFNSAIVPYKNEFVGIFRVDHKDGVPFLHSGRSTDGIQWHIEEEDIKWVDIDGKPFPVNYAYDPRLTKIDDSYYITFCTDDHGPTIGIGTTKDFKTFVRLPNAYVPFNRNGVLFPRKINGKYIMLNRPSDNGHTPFGDIFLSESFDMIHWGNHRYVMGTNKQNWWENLKIGAGPVPIETDAGWLLIYHGVTLTCNGYVYSFGGALLDIDNPDKVLYRGKYYLLTPEEDYETSGFVPNVVFPCTAICDVETGRLAIYYGAADSYIALAFAYIDEIIDFIRKNPN</sequence>
<reference evidence="4 5" key="1">
    <citation type="submission" date="2007-08" db="EMBL/GenBank/DDBJ databases">
        <title>Complete sequence of Thermotoga lettingae TMO.</title>
        <authorList>
            <consortium name="US DOE Joint Genome Institute"/>
            <person name="Copeland A."/>
            <person name="Lucas S."/>
            <person name="Lapidus A."/>
            <person name="Barry K."/>
            <person name="Glavina del Rio T."/>
            <person name="Dalin E."/>
            <person name="Tice H."/>
            <person name="Pitluck S."/>
            <person name="Foster B."/>
            <person name="Bruce D."/>
            <person name="Schmutz J."/>
            <person name="Larimer F."/>
            <person name="Land M."/>
            <person name="Hauser L."/>
            <person name="Kyrpides N."/>
            <person name="Mikhailova N."/>
            <person name="Nelson K."/>
            <person name="Gogarten J.P."/>
            <person name="Noll K."/>
            <person name="Richardson P."/>
        </authorList>
    </citation>
    <scope>NUCLEOTIDE SEQUENCE [LARGE SCALE GENOMIC DNA]</scope>
    <source>
        <strain evidence="5">ATCC BAA-301 / DSM 14385 / NBRC 107922 / TMO</strain>
    </source>
</reference>
<dbReference type="PIRSF" id="PIRSF016202">
    <property type="entry name" value="PH1107"/>
    <property type="match status" value="1"/>
</dbReference>
<protein>
    <submittedName>
        <fullName evidence="4">Glycosidase PH1107-related</fullName>
    </submittedName>
</protein>
<dbReference type="CDD" id="cd08993">
    <property type="entry name" value="GH130"/>
    <property type="match status" value="1"/>
</dbReference>
<evidence type="ECO:0000256" key="2">
    <source>
        <dbReference type="ARBA" id="ARBA00022679"/>
    </source>
</evidence>
<dbReference type="eggNOG" id="COG2152">
    <property type="taxonomic scope" value="Bacteria"/>
</dbReference>
<dbReference type="AlphaFoldDB" id="A8F759"/>
<evidence type="ECO:0000256" key="1">
    <source>
        <dbReference type="ARBA" id="ARBA00022676"/>
    </source>
</evidence>
<reference evidence="4 5" key="2">
    <citation type="journal article" date="2009" name="Proc. Natl. Acad. Sci. U.S.A.">
        <title>On the chimeric nature, thermophilic origin, and phylogenetic placement of the Thermotogales.</title>
        <authorList>
            <person name="Zhaxybayeva O."/>
            <person name="Swithers K.S."/>
            <person name="Lapierre P."/>
            <person name="Fournier G.P."/>
            <person name="Bickhart D.M."/>
            <person name="DeBoy R.T."/>
            <person name="Nelson K.E."/>
            <person name="Nesbo C.L."/>
            <person name="Doolittle W.F."/>
            <person name="Gogarten J.P."/>
            <person name="Noll K.M."/>
        </authorList>
    </citation>
    <scope>NUCLEOTIDE SEQUENCE [LARGE SCALE GENOMIC DNA]</scope>
    <source>
        <strain evidence="5">ATCC BAA-301 / DSM 14385 / NBRC 107922 / TMO</strain>
    </source>
</reference>
<dbReference type="Proteomes" id="UP000002016">
    <property type="component" value="Chromosome"/>
</dbReference>
<name>A8F759_PSELT</name>